<evidence type="ECO:0000256" key="9">
    <source>
        <dbReference type="RuleBase" id="RU003945"/>
    </source>
</evidence>
<evidence type="ECO:0000313" key="13">
    <source>
        <dbReference type="EMBL" id="KAK4458166.1"/>
    </source>
</evidence>
<sequence>MSSDEPTNPMAESGVTIRSDSEQYSGHEDLSPSPPTNSSPAGVILYQPPSVWSIFRGAVINLVLPFINGMMLGFGELFAHEAAFRLGWSNTRVSSQPEHLRGNHGQRQLTMDSNQIFPISRRQAHPIGPGIEATPTNGYARQFGTALRSSTAFSPSASTLRLASKRTQILAAARQVRYASTQPSAPVDVAGAASATNASSLTDIAATPVTLTGSDLLNLPEQAGFLKTLGLDYGWGTTSLMQTCLESIYVHTGLPWWASICLVAVGARVVLFKPTLDAAENTQKMQELLKDPAYAAAQQTVKDAFGSKNPYPAMEARAKMNAMNRAKGYKLWKQIVPLIQVPIGYGMFRILRDMAAIPVPSMETGGLWWITDLTVSDPFFVLPILSGLLFIQALRIPLPYMAPAQQKTMKMMTLVMGPITGIVSLFFPAGLQLFVFVTSVLHYGQQVLMHSGWFRRMVGLAPLSASSGGGMTYHAPRVIDTSAARVAQNSNPTAGQKESMYQTMKSTMDIAKEKMEARTKKSDIQRAQSKAQEYEQKRALEEKERMVARQELRRLKARKD</sequence>
<dbReference type="PANTHER" id="PTHR12428">
    <property type="entry name" value="OXA1"/>
    <property type="match status" value="1"/>
</dbReference>
<feature type="region of interest" description="Disordered" evidence="10">
    <location>
        <begin position="516"/>
        <end position="545"/>
    </location>
</feature>
<dbReference type="Pfam" id="PF08219">
    <property type="entry name" value="TOM13"/>
    <property type="match status" value="1"/>
</dbReference>
<dbReference type="Pfam" id="PF02096">
    <property type="entry name" value="60KD_IMP"/>
    <property type="match status" value="1"/>
</dbReference>
<dbReference type="Proteomes" id="UP001321749">
    <property type="component" value="Unassembled WGS sequence"/>
</dbReference>
<reference evidence="13" key="2">
    <citation type="submission" date="2023-06" db="EMBL/GenBank/DDBJ databases">
        <authorList>
            <consortium name="Lawrence Berkeley National Laboratory"/>
            <person name="Mondo S.J."/>
            <person name="Hensen N."/>
            <person name="Bonometti L."/>
            <person name="Westerberg I."/>
            <person name="Brannstrom I.O."/>
            <person name="Guillou S."/>
            <person name="Cros-Aarteil S."/>
            <person name="Calhoun S."/>
            <person name="Haridas S."/>
            <person name="Kuo A."/>
            <person name="Pangilinan J."/>
            <person name="Riley R."/>
            <person name="Labutti K."/>
            <person name="Andreopoulos B."/>
            <person name="Lipzen A."/>
            <person name="Chen C."/>
            <person name="Yanf M."/>
            <person name="Daum C."/>
            <person name="Ng V."/>
            <person name="Clum A."/>
            <person name="Steindorff A."/>
            <person name="Ohm R."/>
            <person name="Martin F."/>
            <person name="Silar P."/>
            <person name="Natvig D."/>
            <person name="Lalanne C."/>
            <person name="Gautier V."/>
            <person name="Ament-Velasquez S.L."/>
            <person name="Kruys A."/>
            <person name="Hutchinson M.I."/>
            <person name="Powell A.J."/>
            <person name="Barry K."/>
            <person name="Miller A.N."/>
            <person name="Grigoriev I.V."/>
            <person name="Debuchy R."/>
            <person name="Gladieux P."/>
            <person name="Thoren M.H."/>
            <person name="Johannesson H."/>
        </authorList>
    </citation>
    <scope>NUCLEOTIDE SEQUENCE</scope>
    <source>
        <strain evidence="13">PSN324</strain>
    </source>
</reference>
<feature type="compositionally biased region" description="Basic and acidic residues" evidence="10">
    <location>
        <begin position="532"/>
        <end position="545"/>
    </location>
</feature>
<accession>A0AAV9HGI1</accession>
<organism evidence="13 14">
    <name type="scientific">Cladorrhinum samala</name>
    <dbReference type="NCBI Taxonomy" id="585594"/>
    <lineage>
        <taxon>Eukaryota</taxon>
        <taxon>Fungi</taxon>
        <taxon>Dikarya</taxon>
        <taxon>Ascomycota</taxon>
        <taxon>Pezizomycotina</taxon>
        <taxon>Sordariomycetes</taxon>
        <taxon>Sordariomycetidae</taxon>
        <taxon>Sordariales</taxon>
        <taxon>Podosporaceae</taxon>
        <taxon>Cladorrhinum</taxon>
    </lineage>
</organism>
<feature type="region of interest" description="Disordered" evidence="10">
    <location>
        <begin position="1"/>
        <end position="38"/>
    </location>
</feature>
<proteinExistence type="inferred from homology"/>
<evidence type="ECO:0000256" key="8">
    <source>
        <dbReference type="ARBA" id="ARBA00023136"/>
    </source>
</evidence>
<evidence type="ECO:0000256" key="11">
    <source>
        <dbReference type="SAM" id="Phobius"/>
    </source>
</evidence>
<comment type="similarity">
    <text evidence="2 9">Belongs to the OXA1/ALB3/YidC family.</text>
</comment>
<dbReference type="InterPro" id="IPR013262">
    <property type="entry name" value="OMP_MIM1/TOM13_mt"/>
</dbReference>
<evidence type="ECO:0000256" key="6">
    <source>
        <dbReference type="ARBA" id="ARBA00022989"/>
    </source>
</evidence>
<keyword evidence="14" id="KW-1185">Reference proteome</keyword>
<evidence type="ECO:0000256" key="2">
    <source>
        <dbReference type="ARBA" id="ARBA00009877"/>
    </source>
</evidence>
<evidence type="ECO:0000256" key="10">
    <source>
        <dbReference type="SAM" id="MobiDB-lite"/>
    </source>
</evidence>
<evidence type="ECO:0000256" key="7">
    <source>
        <dbReference type="ARBA" id="ARBA00023128"/>
    </source>
</evidence>
<name>A0AAV9HGI1_9PEZI</name>
<evidence type="ECO:0000256" key="4">
    <source>
        <dbReference type="ARBA" id="ARBA00022792"/>
    </source>
</evidence>
<dbReference type="GO" id="GO:0005741">
    <property type="term" value="C:mitochondrial outer membrane"/>
    <property type="evidence" value="ECO:0007669"/>
    <property type="project" value="InterPro"/>
</dbReference>
<dbReference type="GO" id="GO:0032977">
    <property type="term" value="F:membrane insertase activity"/>
    <property type="evidence" value="ECO:0007669"/>
    <property type="project" value="InterPro"/>
</dbReference>
<reference evidence="13" key="1">
    <citation type="journal article" date="2023" name="Mol. Phylogenet. Evol.">
        <title>Genome-scale phylogeny and comparative genomics of the fungal order Sordariales.</title>
        <authorList>
            <person name="Hensen N."/>
            <person name="Bonometti L."/>
            <person name="Westerberg I."/>
            <person name="Brannstrom I.O."/>
            <person name="Guillou S."/>
            <person name="Cros-Aarteil S."/>
            <person name="Calhoun S."/>
            <person name="Haridas S."/>
            <person name="Kuo A."/>
            <person name="Mondo S."/>
            <person name="Pangilinan J."/>
            <person name="Riley R."/>
            <person name="LaButti K."/>
            <person name="Andreopoulos B."/>
            <person name="Lipzen A."/>
            <person name="Chen C."/>
            <person name="Yan M."/>
            <person name="Daum C."/>
            <person name="Ng V."/>
            <person name="Clum A."/>
            <person name="Steindorff A."/>
            <person name="Ohm R.A."/>
            <person name="Martin F."/>
            <person name="Silar P."/>
            <person name="Natvig D.O."/>
            <person name="Lalanne C."/>
            <person name="Gautier V."/>
            <person name="Ament-Velasquez S.L."/>
            <person name="Kruys A."/>
            <person name="Hutchinson M.I."/>
            <person name="Powell A.J."/>
            <person name="Barry K."/>
            <person name="Miller A.N."/>
            <person name="Grigoriev I.V."/>
            <person name="Debuchy R."/>
            <person name="Gladieux P."/>
            <person name="Hiltunen Thoren M."/>
            <person name="Johannesson H."/>
        </authorList>
    </citation>
    <scope>NUCLEOTIDE SEQUENCE</scope>
    <source>
        <strain evidence="13">PSN324</strain>
    </source>
</reference>
<evidence type="ECO:0000313" key="14">
    <source>
        <dbReference type="Proteomes" id="UP001321749"/>
    </source>
</evidence>
<keyword evidence="4" id="KW-0999">Mitochondrion inner membrane</keyword>
<feature type="compositionally biased region" description="Basic and acidic residues" evidence="10">
    <location>
        <begin position="19"/>
        <end position="30"/>
    </location>
</feature>
<protein>
    <submittedName>
        <fullName evidence="13">60Kd inner membrane protein-domain-containing protein</fullName>
    </submittedName>
</protein>
<dbReference type="InterPro" id="IPR028055">
    <property type="entry name" value="YidC/Oxa/ALB_C"/>
</dbReference>
<evidence type="ECO:0000259" key="12">
    <source>
        <dbReference type="Pfam" id="PF02096"/>
    </source>
</evidence>
<dbReference type="PANTHER" id="PTHR12428:SF66">
    <property type="entry name" value="MITOCHONDRIAL INNER MEMBRANE PROTEIN OXA1L"/>
    <property type="match status" value="1"/>
</dbReference>
<comment type="caution">
    <text evidence="13">The sequence shown here is derived from an EMBL/GenBank/DDBJ whole genome shotgun (WGS) entry which is preliminary data.</text>
</comment>
<dbReference type="EMBL" id="MU865080">
    <property type="protein sequence ID" value="KAK4458166.1"/>
    <property type="molecule type" value="Genomic_DNA"/>
</dbReference>
<dbReference type="GO" id="GO:0005743">
    <property type="term" value="C:mitochondrial inner membrane"/>
    <property type="evidence" value="ECO:0007669"/>
    <property type="project" value="UniProtKB-SubCell"/>
</dbReference>
<dbReference type="InterPro" id="IPR001708">
    <property type="entry name" value="YidC/ALB3/OXA1/COX18"/>
</dbReference>
<keyword evidence="6 11" id="KW-1133">Transmembrane helix</keyword>
<feature type="domain" description="Membrane insertase YidC/Oxa/ALB C-terminal" evidence="12">
    <location>
        <begin position="256"/>
        <end position="450"/>
    </location>
</feature>
<evidence type="ECO:0000256" key="3">
    <source>
        <dbReference type="ARBA" id="ARBA00022692"/>
    </source>
</evidence>
<dbReference type="CDD" id="cd20069">
    <property type="entry name" value="5TM_Oxa1-like"/>
    <property type="match status" value="1"/>
</dbReference>
<comment type="subcellular location">
    <subcellularLocation>
        <location evidence="9">Membrane</location>
        <topology evidence="9">Multi-pass membrane protein</topology>
    </subcellularLocation>
    <subcellularLocation>
        <location evidence="1">Mitochondrion inner membrane</location>
        <topology evidence="1">Multi-pass membrane protein</topology>
    </subcellularLocation>
</comment>
<keyword evidence="8 11" id="KW-0472">Membrane</keyword>
<gene>
    <name evidence="13" type="ORF">QBC42DRAFT_186710</name>
</gene>
<feature type="transmembrane region" description="Helical" evidence="11">
    <location>
        <begin position="419"/>
        <end position="441"/>
    </location>
</feature>
<feature type="transmembrane region" description="Helical" evidence="11">
    <location>
        <begin position="379"/>
        <end position="398"/>
    </location>
</feature>
<keyword evidence="5" id="KW-0809">Transit peptide</keyword>
<dbReference type="AlphaFoldDB" id="A0AAV9HGI1"/>
<keyword evidence="3 9" id="KW-0812">Transmembrane</keyword>
<dbReference type="GO" id="GO:0032979">
    <property type="term" value="P:protein insertion into mitochondrial inner membrane from matrix"/>
    <property type="evidence" value="ECO:0007669"/>
    <property type="project" value="TreeGrafter"/>
</dbReference>
<keyword evidence="7" id="KW-0496">Mitochondrion</keyword>
<evidence type="ECO:0000256" key="5">
    <source>
        <dbReference type="ARBA" id="ARBA00022946"/>
    </source>
</evidence>
<evidence type="ECO:0000256" key="1">
    <source>
        <dbReference type="ARBA" id="ARBA00004448"/>
    </source>
</evidence>